<sequence length="21" mass="2445">MIYVVAAQPVKQTLHFQEQVD</sequence>
<reference evidence="1" key="2">
    <citation type="journal article" date="2015" name="Data Brief">
        <title>Shoot transcriptome of the giant reed, Arundo donax.</title>
        <authorList>
            <person name="Barrero R.A."/>
            <person name="Guerrero F.D."/>
            <person name="Moolhuijzen P."/>
            <person name="Goolsby J.A."/>
            <person name="Tidwell J."/>
            <person name="Bellgard S.E."/>
            <person name="Bellgard M.I."/>
        </authorList>
    </citation>
    <scope>NUCLEOTIDE SEQUENCE</scope>
    <source>
        <tissue evidence="1">Shoot tissue taken approximately 20 cm above the soil surface</tissue>
    </source>
</reference>
<proteinExistence type="predicted"/>
<dbReference type="AlphaFoldDB" id="A0A0A9E751"/>
<evidence type="ECO:0000313" key="1">
    <source>
        <dbReference type="EMBL" id="JAD94863.1"/>
    </source>
</evidence>
<accession>A0A0A9E751</accession>
<name>A0A0A9E751_ARUDO</name>
<organism evidence="1">
    <name type="scientific">Arundo donax</name>
    <name type="common">Giant reed</name>
    <name type="synonym">Donax arundinaceus</name>
    <dbReference type="NCBI Taxonomy" id="35708"/>
    <lineage>
        <taxon>Eukaryota</taxon>
        <taxon>Viridiplantae</taxon>
        <taxon>Streptophyta</taxon>
        <taxon>Embryophyta</taxon>
        <taxon>Tracheophyta</taxon>
        <taxon>Spermatophyta</taxon>
        <taxon>Magnoliopsida</taxon>
        <taxon>Liliopsida</taxon>
        <taxon>Poales</taxon>
        <taxon>Poaceae</taxon>
        <taxon>PACMAD clade</taxon>
        <taxon>Arundinoideae</taxon>
        <taxon>Arundineae</taxon>
        <taxon>Arundo</taxon>
    </lineage>
</organism>
<reference evidence="1" key="1">
    <citation type="submission" date="2014-09" db="EMBL/GenBank/DDBJ databases">
        <authorList>
            <person name="Magalhaes I.L.F."/>
            <person name="Oliveira U."/>
            <person name="Santos F.R."/>
            <person name="Vidigal T.H.D.A."/>
            <person name="Brescovit A.D."/>
            <person name="Santos A.J."/>
        </authorList>
    </citation>
    <scope>NUCLEOTIDE SEQUENCE</scope>
    <source>
        <tissue evidence="1">Shoot tissue taken approximately 20 cm above the soil surface</tissue>
    </source>
</reference>
<protein>
    <submittedName>
        <fullName evidence="1">Uncharacterized protein</fullName>
    </submittedName>
</protein>
<dbReference type="EMBL" id="GBRH01203032">
    <property type="protein sequence ID" value="JAD94863.1"/>
    <property type="molecule type" value="Transcribed_RNA"/>
</dbReference>